<evidence type="ECO:0000313" key="3">
    <source>
        <dbReference type="EMBL" id="MEV5507948.1"/>
    </source>
</evidence>
<sequence length="392" mass="40628">MDANATTQPAPSAAAPGLGAAIARAAALARPAAAAADARARLDAAVVAAVTEAGFARHFVPRRWGGTEGTFTELLDAAAQLGESCPSTAWCATLWAWHGRFAAVLPERGQRELWARGPDTRIAATVVPPAGQAGKVPGGWRVTGRWRFASGVDHADWLLVSTPDPRGAQHGPLVLALPRQQARIAAPWNGVGLRGTGSHDIALDGAEVPEHRAFSLPLLLRGDMRPGRARCHAVPPELAAGQLMCAPALGAARRALAVWTGQATARAAEGPAALAMPIWEALARATAELDAAALLLRQGTRRADRETVVTPELTARARCEAALAAEMITTAVERLFRTGGTHAGDASGELQRAWRDVHTATAHAALRLGPAAQDYGLAVAGRAKAAGEPAMG</sequence>
<dbReference type="PIRSF" id="PIRSF016578">
    <property type="entry name" value="HsaA"/>
    <property type="match status" value="1"/>
</dbReference>
<proteinExistence type="predicted"/>
<feature type="domain" description="Acyl-CoA dehydrogenase C-terminal" evidence="2">
    <location>
        <begin position="244"/>
        <end position="366"/>
    </location>
</feature>
<dbReference type="Proteomes" id="UP001552594">
    <property type="component" value="Unassembled WGS sequence"/>
</dbReference>
<dbReference type="Gene3D" id="1.20.140.10">
    <property type="entry name" value="Butyryl-CoA Dehydrogenase, subunit A, domain 3"/>
    <property type="match status" value="1"/>
</dbReference>
<dbReference type="EMBL" id="JBFAUK010000011">
    <property type="protein sequence ID" value="MEV5507948.1"/>
    <property type="molecule type" value="Genomic_DNA"/>
</dbReference>
<dbReference type="Gene3D" id="1.10.540.10">
    <property type="entry name" value="Acyl-CoA dehydrogenase/oxidase, N-terminal domain"/>
    <property type="match status" value="1"/>
</dbReference>
<organism evidence="3 4">
    <name type="scientific">Streptomyces orinoci</name>
    <name type="common">Streptoverticillium orinoci</name>
    <dbReference type="NCBI Taxonomy" id="67339"/>
    <lineage>
        <taxon>Bacteria</taxon>
        <taxon>Bacillati</taxon>
        <taxon>Actinomycetota</taxon>
        <taxon>Actinomycetes</taxon>
        <taxon>Kitasatosporales</taxon>
        <taxon>Streptomycetaceae</taxon>
        <taxon>Streptomyces</taxon>
    </lineage>
</organism>
<evidence type="ECO:0000256" key="1">
    <source>
        <dbReference type="ARBA" id="ARBA00023002"/>
    </source>
</evidence>
<keyword evidence="4" id="KW-1185">Reference proteome</keyword>
<dbReference type="InterPro" id="IPR037069">
    <property type="entry name" value="AcylCoA_DH/ox_N_sf"/>
</dbReference>
<name>A0ABV3JZ23_STRON</name>
<dbReference type="SUPFAM" id="SSF56645">
    <property type="entry name" value="Acyl-CoA dehydrogenase NM domain-like"/>
    <property type="match status" value="1"/>
</dbReference>
<gene>
    <name evidence="3" type="ORF">AB0L16_15940</name>
</gene>
<dbReference type="InterPro" id="IPR013107">
    <property type="entry name" value="Acyl-CoA_DH_C"/>
</dbReference>
<dbReference type="InterPro" id="IPR036250">
    <property type="entry name" value="AcylCo_DH-like_C"/>
</dbReference>
<dbReference type="Pfam" id="PF08028">
    <property type="entry name" value="Acyl-CoA_dh_2"/>
    <property type="match status" value="1"/>
</dbReference>
<dbReference type="Gene3D" id="2.40.110.10">
    <property type="entry name" value="Butyryl-CoA Dehydrogenase, subunit A, domain 2"/>
    <property type="match status" value="1"/>
</dbReference>
<evidence type="ECO:0000259" key="2">
    <source>
        <dbReference type="Pfam" id="PF08028"/>
    </source>
</evidence>
<keyword evidence="1" id="KW-0560">Oxidoreductase</keyword>
<comment type="caution">
    <text evidence="3">The sequence shown here is derived from an EMBL/GenBank/DDBJ whole genome shotgun (WGS) entry which is preliminary data.</text>
</comment>
<accession>A0ABV3JZ23</accession>
<protein>
    <submittedName>
        <fullName evidence="3">Oxidoreductase</fullName>
    </submittedName>
</protein>
<dbReference type="PANTHER" id="PTHR48083:SF19">
    <property type="entry name" value="FLAVIN-DEPENDENT MONOOXYGENASE, OXYGENASE SUBUNIT HSAA"/>
    <property type="match status" value="1"/>
</dbReference>
<dbReference type="InterPro" id="IPR050741">
    <property type="entry name" value="Acyl-CoA_dehydrogenase"/>
</dbReference>
<evidence type="ECO:0000313" key="4">
    <source>
        <dbReference type="Proteomes" id="UP001552594"/>
    </source>
</evidence>
<dbReference type="SUPFAM" id="SSF47203">
    <property type="entry name" value="Acyl-CoA dehydrogenase C-terminal domain-like"/>
    <property type="match status" value="1"/>
</dbReference>
<dbReference type="PANTHER" id="PTHR48083">
    <property type="entry name" value="MEDIUM-CHAIN SPECIFIC ACYL-COA DEHYDROGENASE, MITOCHONDRIAL-RELATED"/>
    <property type="match status" value="1"/>
</dbReference>
<dbReference type="RefSeq" id="WP_109280147.1">
    <property type="nucleotide sequence ID" value="NZ_JBFAUK010000011.1"/>
</dbReference>
<reference evidence="3 4" key="1">
    <citation type="submission" date="2024-06" db="EMBL/GenBank/DDBJ databases">
        <title>The Natural Products Discovery Center: Release of the First 8490 Sequenced Strains for Exploring Actinobacteria Biosynthetic Diversity.</title>
        <authorList>
            <person name="Kalkreuter E."/>
            <person name="Kautsar S.A."/>
            <person name="Yang D."/>
            <person name="Bader C.D."/>
            <person name="Teijaro C.N."/>
            <person name="Fluegel L."/>
            <person name="Davis C.M."/>
            <person name="Simpson J.R."/>
            <person name="Lauterbach L."/>
            <person name="Steele A.D."/>
            <person name="Gui C."/>
            <person name="Meng S."/>
            <person name="Li G."/>
            <person name="Viehrig K."/>
            <person name="Ye F."/>
            <person name="Su P."/>
            <person name="Kiefer A.F."/>
            <person name="Nichols A."/>
            <person name="Cepeda A.J."/>
            <person name="Yan W."/>
            <person name="Fan B."/>
            <person name="Jiang Y."/>
            <person name="Adhikari A."/>
            <person name="Zheng C.-J."/>
            <person name="Schuster L."/>
            <person name="Cowan T.M."/>
            <person name="Smanski M.J."/>
            <person name="Chevrette M.G."/>
            <person name="De Carvalho L.P.S."/>
            <person name="Shen B."/>
        </authorList>
    </citation>
    <scope>NUCLEOTIDE SEQUENCE [LARGE SCALE GENOMIC DNA]</scope>
    <source>
        <strain evidence="3 4">NPDC052347</strain>
    </source>
</reference>
<dbReference type="InterPro" id="IPR009100">
    <property type="entry name" value="AcylCoA_DH/oxidase_NM_dom_sf"/>
</dbReference>
<dbReference type="InterPro" id="IPR046373">
    <property type="entry name" value="Acyl-CoA_Oxase/DH_mid-dom_sf"/>
</dbReference>